<dbReference type="InterPro" id="IPR012337">
    <property type="entry name" value="RNaseH-like_sf"/>
</dbReference>
<accession>A0ABV2KWF6</accession>
<dbReference type="Gene3D" id="3.30.420.10">
    <property type="entry name" value="Ribonuclease H-like superfamily/Ribonuclease H"/>
    <property type="match status" value="1"/>
</dbReference>
<feature type="domain" description="Integrase catalytic" evidence="1">
    <location>
        <begin position="1"/>
        <end position="143"/>
    </location>
</feature>
<keyword evidence="3" id="KW-1185">Reference proteome</keyword>
<evidence type="ECO:0000259" key="1">
    <source>
        <dbReference type="PROSITE" id="PS50994"/>
    </source>
</evidence>
<dbReference type="InterPro" id="IPR050900">
    <property type="entry name" value="Transposase_IS3/IS150/IS904"/>
</dbReference>
<dbReference type="Pfam" id="PF00665">
    <property type="entry name" value="rve"/>
    <property type="match status" value="1"/>
</dbReference>
<dbReference type="SUPFAM" id="SSF53098">
    <property type="entry name" value="Ribonuclease H-like"/>
    <property type="match status" value="1"/>
</dbReference>
<name>A0ABV2KWF6_9BACI</name>
<dbReference type="PANTHER" id="PTHR46889:SF4">
    <property type="entry name" value="TRANSPOSASE INSO FOR INSERTION SEQUENCE ELEMENT IS911B-RELATED"/>
    <property type="match status" value="1"/>
</dbReference>
<dbReference type="InterPro" id="IPR036397">
    <property type="entry name" value="RNaseH_sf"/>
</dbReference>
<reference evidence="2 3" key="1">
    <citation type="submission" date="2024-06" db="EMBL/GenBank/DDBJ databases">
        <title>Genomic Encyclopedia of Type Strains, Phase IV (KMG-IV): sequencing the most valuable type-strain genomes for metagenomic binning, comparative biology and taxonomic classification.</title>
        <authorList>
            <person name="Goeker M."/>
        </authorList>
    </citation>
    <scope>NUCLEOTIDE SEQUENCE [LARGE SCALE GENOMIC DNA]</scope>
    <source>
        <strain evidence="2 3">DSM 23520</strain>
    </source>
</reference>
<dbReference type="InterPro" id="IPR001584">
    <property type="entry name" value="Integrase_cat-core"/>
</dbReference>
<evidence type="ECO:0000313" key="2">
    <source>
        <dbReference type="EMBL" id="MET3682901.1"/>
    </source>
</evidence>
<gene>
    <name evidence="2" type="ORF">ABID56_000991</name>
</gene>
<evidence type="ECO:0000313" key="3">
    <source>
        <dbReference type="Proteomes" id="UP001549167"/>
    </source>
</evidence>
<dbReference type="Pfam" id="PF13333">
    <property type="entry name" value="rve_2"/>
    <property type="match status" value="1"/>
</dbReference>
<dbReference type="PROSITE" id="PS50994">
    <property type="entry name" value="INTEGRASE"/>
    <property type="match status" value="1"/>
</dbReference>
<organism evidence="2 3">
    <name type="scientific">Alkalibacillus flavidus</name>
    <dbReference type="NCBI Taxonomy" id="546021"/>
    <lineage>
        <taxon>Bacteria</taxon>
        <taxon>Bacillati</taxon>
        <taxon>Bacillota</taxon>
        <taxon>Bacilli</taxon>
        <taxon>Bacillales</taxon>
        <taxon>Bacillaceae</taxon>
        <taxon>Alkalibacillus</taxon>
    </lineage>
</organism>
<dbReference type="Proteomes" id="UP001549167">
    <property type="component" value="Unassembled WGS sequence"/>
</dbReference>
<protein>
    <submittedName>
        <fullName evidence="2">Transposase InsO family protein</fullName>
    </submittedName>
</protein>
<dbReference type="PANTHER" id="PTHR46889">
    <property type="entry name" value="TRANSPOSASE INSF FOR INSERTION SEQUENCE IS3B-RELATED"/>
    <property type="match status" value="1"/>
</dbReference>
<dbReference type="EMBL" id="JBEPMX010000003">
    <property type="protein sequence ID" value="MET3682901.1"/>
    <property type="molecule type" value="Genomic_DNA"/>
</dbReference>
<proteinExistence type="predicted"/>
<sequence length="143" mass="16358">MLYLSTIMDLYNNEFLAYTISDTQTVEFVLETLRDACDGRETHDVILHSDQGSQYTSYAYQPLAKENGITTSMSRKGNCFDNAVIESFHSSPKSEEFATQLRATLTPSIIIEKVVNYMYYYNYIRPFSKLSCHSPVEYRTAAA</sequence>
<comment type="caution">
    <text evidence="2">The sequence shown here is derived from an EMBL/GenBank/DDBJ whole genome shotgun (WGS) entry which is preliminary data.</text>
</comment>